<dbReference type="GO" id="GO:0050545">
    <property type="term" value="F:sulfopyruvate decarboxylase activity"/>
    <property type="evidence" value="ECO:0007669"/>
    <property type="project" value="UniProtKB-EC"/>
</dbReference>
<accession>A0A1G9D123</accession>
<dbReference type="Gene3D" id="3.40.50.970">
    <property type="match status" value="1"/>
</dbReference>
<proteinExistence type="predicted"/>
<keyword evidence="8" id="KW-1185">Reference proteome</keyword>
<dbReference type="InterPro" id="IPR051818">
    <property type="entry name" value="TPP_dependent_decarboxylase"/>
</dbReference>
<dbReference type="STRING" id="1095776.SAMN04515672_3388"/>
<evidence type="ECO:0000256" key="3">
    <source>
        <dbReference type="ARBA" id="ARBA00023239"/>
    </source>
</evidence>
<keyword evidence="2" id="KW-0210">Decarboxylase</keyword>
<evidence type="ECO:0000256" key="4">
    <source>
        <dbReference type="ARBA" id="ARBA00038875"/>
    </source>
</evidence>
<reference evidence="8" key="1">
    <citation type="submission" date="2016-10" db="EMBL/GenBank/DDBJ databases">
        <authorList>
            <person name="Varghese N."/>
            <person name="Submissions S."/>
        </authorList>
    </citation>
    <scope>NUCLEOTIDE SEQUENCE [LARGE SCALE GENOMIC DNA]</scope>
    <source>
        <strain evidence="8">B4,CECT 8067,JCM 17497</strain>
    </source>
</reference>
<keyword evidence="7" id="KW-0670">Pyruvate</keyword>
<evidence type="ECO:0000259" key="6">
    <source>
        <dbReference type="Pfam" id="PF02775"/>
    </source>
</evidence>
<keyword evidence="3" id="KW-0456">Lyase</keyword>
<dbReference type="PANTHER" id="PTHR42818">
    <property type="entry name" value="SULFOPYRUVATE DECARBOXYLASE SUBUNIT ALPHA"/>
    <property type="match status" value="1"/>
</dbReference>
<dbReference type="AlphaFoldDB" id="A0A1G9D123"/>
<dbReference type="Proteomes" id="UP000198882">
    <property type="component" value="Unassembled WGS sequence"/>
</dbReference>
<comment type="catalytic activity">
    <reaction evidence="5">
        <text>3-sulfopyruvate + H(+) = sulfoacetaldehyde + CO2</text>
        <dbReference type="Rhea" id="RHEA:20948"/>
        <dbReference type="ChEBI" id="CHEBI:15378"/>
        <dbReference type="ChEBI" id="CHEBI:16526"/>
        <dbReference type="ChEBI" id="CHEBI:57940"/>
        <dbReference type="ChEBI" id="CHEBI:58246"/>
        <dbReference type="EC" id="4.1.1.79"/>
    </reaction>
</comment>
<name>A0A1G9D123_9EURY</name>
<sequence>MSDGTPKTADQTACTRRLLDVTPDAVLVSNLGVASYVLAGVADRERNFYQWGSMGVTIPVGVGLALVSDEHVTVLEGDGSLLMSLGELTTVAQHNLDNLTVVVWDNETYATTGGQPTRSPAVDFVGVAESCGVHATEVHSTNAFETAYRNAIATDGTSMIVCRVDPVDTDDRPPIDYPTIARRVRDAIADDPDQ</sequence>
<dbReference type="InterPro" id="IPR029061">
    <property type="entry name" value="THDP-binding"/>
</dbReference>
<dbReference type="Pfam" id="PF02775">
    <property type="entry name" value="TPP_enzyme_C"/>
    <property type="match status" value="1"/>
</dbReference>
<evidence type="ECO:0000256" key="5">
    <source>
        <dbReference type="ARBA" id="ARBA00048551"/>
    </source>
</evidence>
<organism evidence="7 8">
    <name type="scientific">Natronorubrum texcoconense</name>
    <dbReference type="NCBI Taxonomy" id="1095776"/>
    <lineage>
        <taxon>Archaea</taxon>
        <taxon>Methanobacteriati</taxon>
        <taxon>Methanobacteriota</taxon>
        <taxon>Stenosarchaea group</taxon>
        <taxon>Halobacteria</taxon>
        <taxon>Halobacteriales</taxon>
        <taxon>Natrialbaceae</taxon>
        <taxon>Natronorubrum</taxon>
    </lineage>
</organism>
<keyword evidence="1" id="KW-0174">Coenzyme M biosynthesis</keyword>
<dbReference type="GO" id="GO:0030976">
    <property type="term" value="F:thiamine pyrophosphate binding"/>
    <property type="evidence" value="ECO:0007669"/>
    <property type="project" value="InterPro"/>
</dbReference>
<dbReference type="PANTHER" id="PTHR42818:SF1">
    <property type="entry name" value="SULFOPYRUVATE DECARBOXYLASE"/>
    <property type="match status" value="1"/>
</dbReference>
<dbReference type="EMBL" id="FNFE01000005">
    <property type="protein sequence ID" value="SDK57638.1"/>
    <property type="molecule type" value="Genomic_DNA"/>
</dbReference>
<dbReference type="GO" id="GO:0019295">
    <property type="term" value="P:coenzyme M biosynthetic process"/>
    <property type="evidence" value="ECO:0007669"/>
    <property type="project" value="UniProtKB-KW"/>
</dbReference>
<dbReference type="SUPFAM" id="SSF52518">
    <property type="entry name" value="Thiamin diphosphate-binding fold (THDP-binding)"/>
    <property type="match status" value="1"/>
</dbReference>
<gene>
    <name evidence="7" type="ORF">SAMN04515672_3388</name>
</gene>
<dbReference type="OrthoDB" id="77140at2157"/>
<evidence type="ECO:0000313" key="8">
    <source>
        <dbReference type="Proteomes" id="UP000198882"/>
    </source>
</evidence>
<evidence type="ECO:0000256" key="2">
    <source>
        <dbReference type="ARBA" id="ARBA00022793"/>
    </source>
</evidence>
<dbReference type="RefSeq" id="WP_090309644.1">
    <property type="nucleotide sequence ID" value="NZ_FNFE01000005.1"/>
</dbReference>
<evidence type="ECO:0000256" key="1">
    <source>
        <dbReference type="ARBA" id="ARBA00022545"/>
    </source>
</evidence>
<protein>
    <recommendedName>
        <fullName evidence="4">sulfopyruvate decarboxylase</fullName>
        <ecNumber evidence="4">4.1.1.79</ecNumber>
    </recommendedName>
</protein>
<evidence type="ECO:0000313" key="7">
    <source>
        <dbReference type="EMBL" id="SDK57638.1"/>
    </source>
</evidence>
<dbReference type="EC" id="4.1.1.79" evidence="4"/>
<feature type="domain" description="Thiamine pyrophosphate enzyme TPP-binding" evidence="6">
    <location>
        <begin position="47"/>
        <end position="162"/>
    </location>
</feature>
<dbReference type="InterPro" id="IPR011766">
    <property type="entry name" value="TPP_enzyme_TPP-bd"/>
</dbReference>